<dbReference type="AlphaFoldDB" id="A0A2P6TVB9"/>
<keyword evidence="4" id="KW-0808">Transferase</keyword>
<dbReference type="GO" id="GO:0043527">
    <property type="term" value="C:tRNA methyltransferase complex"/>
    <property type="evidence" value="ECO:0007669"/>
    <property type="project" value="TreeGrafter"/>
</dbReference>
<evidence type="ECO:0000313" key="8">
    <source>
        <dbReference type="EMBL" id="PRW58023.1"/>
    </source>
</evidence>
<gene>
    <name evidence="8" type="ORF">C2E21_3341</name>
</gene>
<keyword evidence="3" id="KW-0489">Methyltransferase</keyword>
<sequence>MPLPLQVTTEAAAEPATSGAAAAPAAGSGAAGPRNLDKLQCTVEERLGVSRAVYAAAGGVRVRQHVNPLKRELQIPTDAPEWSQVYDQPERPIVLDLGCGYGRFLLALTCGYGRFLLALTQAMPGHNMLGLEIREPIIERANRWAEHLQLQRSVLFLRGNATITLEHTLADYPGSLDLVCVQFPDPHFKARHKKRRTVQKQTVEAVARLMPPGGRVFLQSDVLEAAEHMRDTFEEFGSAWFAPCPELHSGPVFHAASEPRPAAQQQQQVAAAAADAADAAASSSSDDGGSSSGEEAQQQRQQQPAWQSQWAALGWLQDNPLGVPTEREVLTTEQGLPVYRVMLRCL</sequence>
<protein>
    <recommendedName>
        <fullName evidence="2">tRNA (guanine(46)-N(7))-methyltransferase</fullName>
        <ecNumber evidence="2">2.1.1.33</ecNumber>
    </recommendedName>
</protein>
<feature type="compositionally biased region" description="Low complexity" evidence="7">
    <location>
        <begin position="255"/>
        <end position="308"/>
    </location>
</feature>
<dbReference type="SUPFAM" id="SSF53335">
    <property type="entry name" value="S-adenosyl-L-methionine-dependent methyltransferases"/>
    <property type="match status" value="1"/>
</dbReference>
<organism evidence="8 9">
    <name type="scientific">Chlorella sorokiniana</name>
    <name type="common">Freshwater green alga</name>
    <dbReference type="NCBI Taxonomy" id="3076"/>
    <lineage>
        <taxon>Eukaryota</taxon>
        <taxon>Viridiplantae</taxon>
        <taxon>Chlorophyta</taxon>
        <taxon>core chlorophytes</taxon>
        <taxon>Trebouxiophyceae</taxon>
        <taxon>Chlorellales</taxon>
        <taxon>Chlorellaceae</taxon>
        <taxon>Chlorella clade</taxon>
        <taxon>Chlorella</taxon>
    </lineage>
</organism>
<feature type="region of interest" description="Disordered" evidence="7">
    <location>
        <begin position="252"/>
        <end position="308"/>
    </location>
</feature>
<evidence type="ECO:0000256" key="1">
    <source>
        <dbReference type="ARBA" id="ARBA00000142"/>
    </source>
</evidence>
<evidence type="ECO:0000256" key="7">
    <source>
        <dbReference type="SAM" id="MobiDB-lite"/>
    </source>
</evidence>
<keyword evidence="6" id="KW-0819">tRNA processing</keyword>
<evidence type="ECO:0000256" key="2">
    <source>
        <dbReference type="ARBA" id="ARBA00011977"/>
    </source>
</evidence>
<evidence type="ECO:0000256" key="5">
    <source>
        <dbReference type="ARBA" id="ARBA00022691"/>
    </source>
</evidence>
<accession>A0A2P6TVB9</accession>
<evidence type="ECO:0000256" key="4">
    <source>
        <dbReference type="ARBA" id="ARBA00022679"/>
    </source>
</evidence>
<dbReference type="OrthoDB" id="47276at2759"/>
<dbReference type="EMBL" id="LHPG02000006">
    <property type="protein sequence ID" value="PRW58023.1"/>
    <property type="molecule type" value="Genomic_DNA"/>
</dbReference>
<dbReference type="STRING" id="3076.A0A2P6TVB9"/>
<feature type="compositionally biased region" description="Low complexity" evidence="7">
    <location>
        <begin position="9"/>
        <end position="32"/>
    </location>
</feature>
<proteinExistence type="predicted"/>
<dbReference type="InterPro" id="IPR029063">
    <property type="entry name" value="SAM-dependent_MTases_sf"/>
</dbReference>
<dbReference type="CDD" id="cd02440">
    <property type="entry name" value="AdoMet_MTases"/>
    <property type="match status" value="1"/>
</dbReference>
<dbReference type="EC" id="2.1.1.33" evidence="2"/>
<reference evidence="8 9" key="1">
    <citation type="journal article" date="2018" name="Plant J.">
        <title>Genome sequences of Chlorella sorokiniana UTEX 1602 and Micractinium conductrix SAG 241.80: implications to maltose excretion by a green alga.</title>
        <authorList>
            <person name="Arriola M.B."/>
            <person name="Velmurugan N."/>
            <person name="Zhang Y."/>
            <person name="Plunkett M.H."/>
            <person name="Hondzo H."/>
            <person name="Barney B.M."/>
        </authorList>
    </citation>
    <scope>NUCLEOTIDE SEQUENCE [LARGE SCALE GENOMIC DNA]</scope>
    <source>
        <strain evidence="9">UTEX 1602</strain>
    </source>
</reference>
<dbReference type="PANTHER" id="PTHR23417">
    <property type="entry name" value="3-DEOXY-D-MANNO-OCTULOSONIC-ACID TRANSFERASE/TRNA GUANINE-N 7 - -METHYLTRANSFERASE"/>
    <property type="match status" value="1"/>
</dbReference>
<name>A0A2P6TVB9_CHLSO</name>
<dbReference type="Pfam" id="PF02390">
    <property type="entry name" value="Methyltransf_4"/>
    <property type="match status" value="1"/>
</dbReference>
<dbReference type="PROSITE" id="PS51625">
    <property type="entry name" value="SAM_MT_TRMB"/>
    <property type="match status" value="1"/>
</dbReference>
<feature type="region of interest" description="Disordered" evidence="7">
    <location>
        <begin position="1"/>
        <end position="34"/>
    </location>
</feature>
<dbReference type="Gene3D" id="3.40.50.150">
    <property type="entry name" value="Vaccinia Virus protein VP39"/>
    <property type="match status" value="2"/>
</dbReference>
<keyword evidence="9" id="KW-1185">Reference proteome</keyword>
<evidence type="ECO:0000313" key="9">
    <source>
        <dbReference type="Proteomes" id="UP000239899"/>
    </source>
</evidence>
<dbReference type="Proteomes" id="UP000239899">
    <property type="component" value="Unassembled WGS sequence"/>
</dbReference>
<keyword evidence="5" id="KW-0949">S-adenosyl-L-methionine</keyword>
<comment type="caution">
    <text evidence="8">The sequence shown here is derived from an EMBL/GenBank/DDBJ whole genome shotgun (WGS) entry which is preliminary data.</text>
</comment>
<comment type="catalytic activity">
    <reaction evidence="1">
        <text>guanosine(46) in tRNA + S-adenosyl-L-methionine = N(7)-methylguanosine(46) in tRNA + S-adenosyl-L-homocysteine</text>
        <dbReference type="Rhea" id="RHEA:42708"/>
        <dbReference type="Rhea" id="RHEA-COMP:10188"/>
        <dbReference type="Rhea" id="RHEA-COMP:10189"/>
        <dbReference type="ChEBI" id="CHEBI:57856"/>
        <dbReference type="ChEBI" id="CHEBI:59789"/>
        <dbReference type="ChEBI" id="CHEBI:74269"/>
        <dbReference type="ChEBI" id="CHEBI:74480"/>
        <dbReference type="EC" id="2.1.1.33"/>
    </reaction>
</comment>
<evidence type="ECO:0000256" key="3">
    <source>
        <dbReference type="ARBA" id="ARBA00022603"/>
    </source>
</evidence>
<dbReference type="InterPro" id="IPR003358">
    <property type="entry name" value="tRNA_(Gua-N-7)_MeTrfase_Trmb"/>
</dbReference>
<dbReference type="GO" id="GO:0008176">
    <property type="term" value="F:tRNA (guanine(46)-N7)-methyltransferase activity"/>
    <property type="evidence" value="ECO:0007669"/>
    <property type="project" value="UniProtKB-EC"/>
</dbReference>
<evidence type="ECO:0000256" key="6">
    <source>
        <dbReference type="ARBA" id="ARBA00022694"/>
    </source>
</evidence>
<dbReference type="PANTHER" id="PTHR23417:SF21">
    <property type="entry name" value="TRNA (GUANINE-N(7)-)-METHYLTRANSFERASE"/>
    <property type="match status" value="1"/>
</dbReference>